<dbReference type="PROSITE" id="PS00687">
    <property type="entry name" value="ALDEHYDE_DEHYDR_GLU"/>
    <property type="match status" value="1"/>
</dbReference>
<proteinExistence type="inferred from homology"/>
<dbReference type="STRING" id="1149755.A0A2J6RLT5"/>
<comment type="similarity">
    <text evidence="3">Belongs to the aldehyde dehydrogenase family.</text>
</comment>
<organism evidence="5 6">
    <name type="scientific">Hyaloscypha variabilis (strain UAMH 11265 / GT02V1 / F)</name>
    <name type="common">Meliniomyces variabilis</name>
    <dbReference type="NCBI Taxonomy" id="1149755"/>
    <lineage>
        <taxon>Eukaryota</taxon>
        <taxon>Fungi</taxon>
        <taxon>Dikarya</taxon>
        <taxon>Ascomycota</taxon>
        <taxon>Pezizomycotina</taxon>
        <taxon>Leotiomycetes</taxon>
        <taxon>Helotiales</taxon>
        <taxon>Hyaloscyphaceae</taxon>
        <taxon>Hyaloscypha</taxon>
        <taxon>Hyaloscypha variabilis</taxon>
    </lineage>
</organism>
<feature type="active site" evidence="2">
    <location>
        <position position="254"/>
    </location>
</feature>
<name>A0A2J6RLT5_HYAVF</name>
<evidence type="ECO:0000259" key="4">
    <source>
        <dbReference type="Pfam" id="PF00171"/>
    </source>
</evidence>
<dbReference type="FunFam" id="3.40.605.10:FF:000063">
    <property type="entry name" value="Succinate-semialdehyde dehydrogenase, mitochondrial"/>
    <property type="match status" value="1"/>
</dbReference>
<dbReference type="EMBL" id="KZ613946">
    <property type="protein sequence ID" value="PMD39473.1"/>
    <property type="molecule type" value="Genomic_DNA"/>
</dbReference>
<keyword evidence="6" id="KW-1185">Reference proteome</keyword>
<feature type="domain" description="Aldehyde dehydrogenase" evidence="4">
    <location>
        <begin position="218"/>
        <end position="375"/>
    </location>
</feature>
<evidence type="ECO:0000313" key="6">
    <source>
        <dbReference type="Proteomes" id="UP000235786"/>
    </source>
</evidence>
<sequence length="382" mass="41830">MSNYLGVRRFVLIPRISARIQSSITAKSRIQRRCLATESSTAKLQASLLDPTLFRQNAYTFEVNKPATGEIIGTCPEMNKAETSAAISQAQKSFESFQYRTARQRMTILKRWHKLMRQHKDDLARILMFENGRPISAAGADIDYVASFFEWFQGEAVRVYGDTIEASTVGVIGILTPWNFPCAMITRKVGAAVVAGCTIVLKPAAEIPYSTLALAEVEMCDNDDVKKISFTGSTGVGKLLMAQSASSLKKLSLELGGNAPFIVFDDASLENAVAGLMAAKFRASDQTCVCANSVYVQEGIYDRFVSAFAEEVQRSMQPGGPEDLQTTLGCLINDKAVQKVERLVEDAIDLGAEIVLGGKKQHAERGHFYPATILKYDGRHGC</sequence>
<gene>
    <name evidence="5" type="ORF">L207DRAFT_544315</name>
</gene>
<dbReference type="AlphaFoldDB" id="A0A2J6RLT5"/>
<dbReference type="InterPro" id="IPR015590">
    <property type="entry name" value="Aldehyde_DH_dom"/>
</dbReference>
<dbReference type="Pfam" id="PF00171">
    <property type="entry name" value="Aldedh"/>
    <property type="match status" value="2"/>
</dbReference>
<evidence type="ECO:0000256" key="3">
    <source>
        <dbReference type="RuleBase" id="RU003345"/>
    </source>
</evidence>
<accession>A0A2J6RLT5</accession>
<dbReference type="Gene3D" id="3.40.309.10">
    <property type="entry name" value="Aldehyde Dehydrogenase, Chain A, domain 2"/>
    <property type="match status" value="1"/>
</dbReference>
<feature type="domain" description="Aldehyde dehydrogenase" evidence="4">
    <location>
        <begin position="59"/>
        <end position="217"/>
    </location>
</feature>
<dbReference type="OrthoDB" id="310895at2759"/>
<dbReference type="InterPro" id="IPR016161">
    <property type="entry name" value="Ald_DH/histidinol_DH"/>
</dbReference>
<evidence type="ECO:0000313" key="5">
    <source>
        <dbReference type="EMBL" id="PMD39473.1"/>
    </source>
</evidence>
<dbReference type="PANTHER" id="PTHR43353:SF5">
    <property type="entry name" value="SUCCINATE-SEMIALDEHYDE DEHYDROGENASE, MITOCHONDRIAL"/>
    <property type="match status" value="1"/>
</dbReference>
<keyword evidence="1 3" id="KW-0560">Oxidoreductase</keyword>
<reference evidence="5 6" key="1">
    <citation type="submission" date="2016-04" db="EMBL/GenBank/DDBJ databases">
        <title>A degradative enzymes factory behind the ericoid mycorrhizal symbiosis.</title>
        <authorList>
            <consortium name="DOE Joint Genome Institute"/>
            <person name="Martino E."/>
            <person name="Morin E."/>
            <person name="Grelet G."/>
            <person name="Kuo A."/>
            <person name="Kohler A."/>
            <person name="Daghino S."/>
            <person name="Barry K."/>
            <person name="Choi C."/>
            <person name="Cichocki N."/>
            <person name="Clum A."/>
            <person name="Copeland A."/>
            <person name="Hainaut M."/>
            <person name="Haridas S."/>
            <person name="Labutti K."/>
            <person name="Lindquist E."/>
            <person name="Lipzen A."/>
            <person name="Khouja H.-R."/>
            <person name="Murat C."/>
            <person name="Ohm R."/>
            <person name="Olson A."/>
            <person name="Spatafora J."/>
            <person name="Veneault-Fourrey C."/>
            <person name="Henrissat B."/>
            <person name="Grigoriev I."/>
            <person name="Martin F."/>
            <person name="Perotto S."/>
        </authorList>
    </citation>
    <scope>NUCLEOTIDE SEQUENCE [LARGE SCALE GENOMIC DNA]</scope>
    <source>
        <strain evidence="5 6">F</strain>
    </source>
</reference>
<dbReference type="Proteomes" id="UP000235786">
    <property type="component" value="Unassembled WGS sequence"/>
</dbReference>
<dbReference type="GO" id="GO:0004777">
    <property type="term" value="F:succinate-semialdehyde dehydrogenase (NAD+) activity"/>
    <property type="evidence" value="ECO:0007669"/>
    <property type="project" value="TreeGrafter"/>
</dbReference>
<dbReference type="InterPro" id="IPR029510">
    <property type="entry name" value="Ald_DH_CS_GLU"/>
</dbReference>
<evidence type="ECO:0000256" key="1">
    <source>
        <dbReference type="ARBA" id="ARBA00023002"/>
    </source>
</evidence>
<dbReference type="SUPFAM" id="SSF53720">
    <property type="entry name" value="ALDH-like"/>
    <property type="match status" value="1"/>
</dbReference>
<evidence type="ECO:0000256" key="2">
    <source>
        <dbReference type="PROSITE-ProRule" id="PRU10007"/>
    </source>
</evidence>
<dbReference type="InterPro" id="IPR050740">
    <property type="entry name" value="Aldehyde_DH_Superfamily"/>
</dbReference>
<dbReference type="PANTHER" id="PTHR43353">
    <property type="entry name" value="SUCCINATE-SEMIALDEHYDE DEHYDROGENASE, MITOCHONDRIAL"/>
    <property type="match status" value="1"/>
</dbReference>
<protein>
    <submittedName>
        <fullName evidence="5">ALDH-like protein</fullName>
    </submittedName>
</protein>
<dbReference type="GO" id="GO:0009450">
    <property type="term" value="P:gamma-aminobutyric acid catabolic process"/>
    <property type="evidence" value="ECO:0007669"/>
    <property type="project" value="TreeGrafter"/>
</dbReference>
<dbReference type="InterPro" id="IPR016163">
    <property type="entry name" value="Ald_DH_C"/>
</dbReference>
<dbReference type="Gene3D" id="3.40.605.10">
    <property type="entry name" value="Aldehyde Dehydrogenase, Chain A, domain 1"/>
    <property type="match status" value="2"/>
</dbReference>
<dbReference type="InterPro" id="IPR016162">
    <property type="entry name" value="Ald_DH_N"/>
</dbReference>